<dbReference type="RefSeq" id="WP_116069711.1">
    <property type="nucleotide sequence ID" value="NZ_BONB01000132.1"/>
</dbReference>
<reference evidence="3 4" key="1">
    <citation type="submission" date="2018-08" db="EMBL/GenBank/DDBJ databases">
        <title>Sequencing the genomes of 1000 actinobacteria strains.</title>
        <authorList>
            <person name="Klenk H.-P."/>
        </authorList>
    </citation>
    <scope>NUCLEOTIDE SEQUENCE [LARGE SCALE GENOMIC DNA]</scope>
    <source>
        <strain evidence="3 4">DSM 44099</strain>
    </source>
</reference>
<dbReference type="OrthoDB" id="3398554at2"/>
<feature type="transmembrane region" description="Helical" evidence="2">
    <location>
        <begin position="106"/>
        <end position="125"/>
    </location>
</feature>
<protein>
    <submittedName>
        <fullName evidence="3">Uncharacterized protein</fullName>
    </submittedName>
</protein>
<sequence length="154" mass="15719">MRSLFIWLSRLIALAVVLQVLFVAWGAFDIFKNAGDGVAFTEDTDANVGQMLHSVVGMMVIPALALIFGIVSFFAKVPGGVARAWITVGLVVLQIVLAFVSFSAPVVGMLHALNAFAIAGIAGMAGSRASRASSPDTSVAAPVGSSDPGVTAGA</sequence>
<evidence type="ECO:0000313" key="3">
    <source>
        <dbReference type="EMBL" id="REF98422.1"/>
    </source>
</evidence>
<feature type="transmembrane region" description="Helical" evidence="2">
    <location>
        <begin position="50"/>
        <end position="75"/>
    </location>
</feature>
<proteinExistence type="predicted"/>
<evidence type="ECO:0000313" key="4">
    <source>
        <dbReference type="Proteomes" id="UP000256913"/>
    </source>
</evidence>
<keyword evidence="4" id="KW-1185">Reference proteome</keyword>
<evidence type="ECO:0000256" key="2">
    <source>
        <dbReference type="SAM" id="Phobius"/>
    </source>
</evidence>
<gene>
    <name evidence="3" type="ORF">DFJ67_4440</name>
</gene>
<keyword evidence="2" id="KW-1133">Transmembrane helix</keyword>
<name>A0A3D9ZPL2_9ACTN</name>
<feature type="transmembrane region" description="Helical" evidence="2">
    <location>
        <begin position="82"/>
        <end position="100"/>
    </location>
</feature>
<dbReference type="EMBL" id="QUMQ01000001">
    <property type="protein sequence ID" value="REF98422.1"/>
    <property type="molecule type" value="Genomic_DNA"/>
</dbReference>
<evidence type="ECO:0000256" key="1">
    <source>
        <dbReference type="SAM" id="MobiDB-lite"/>
    </source>
</evidence>
<feature type="region of interest" description="Disordered" evidence="1">
    <location>
        <begin position="133"/>
        <end position="154"/>
    </location>
</feature>
<dbReference type="AlphaFoldDB" id="A0A3D9ZPL2"/>
<comment type="caution">
    <text evidence="3">The sequence shown here is derived from an EMBL/GenBank/DDBJ whole genome shotgun (WGS) entry which is preliminary data.</text>
</comment>
<keyword evidence="2" id="KW-0812">Transmembrane</keyword>
<organism evidence="3 4">
    <name type="scientific">Asanoa ferruginea</name>
    <dbReference type="NCBI Taxonomy" id="53367"/>
    <lineage>
        <taxon>Bacteria</taxon>
        <taxon>Bacillati</taxon>
        <taxon>Actinomycetota</taxon>
        <taxon>Actinomycetes</taxon>
        <taxon>Micromonosporales</taxon>
        <taxon>Micromonosporaceae</taxon>
        <taxon>Asanoa</taxon>
    </lineage>
</organism>
<accession>A0A3D9ZPL2</accession>
<dbReference type="Proteomes" id="UP000256913">
    <property type="component" value="Unassembled WGS sequence"/>
</dbReference>
<keyword evidence="2" id="KW-0472">Membrane</keyword>